<evidence type="ECO:0000313" key="1">
    <source>
        <dbReference type="EMBL" id="KKN21177.1"/>
    </source>
</evidence>
<protein>
    <submittedName>
        <fullName evidence="1">Uncharacterized protein</fullName>
    </submittedName>
</protein>
<gene>
    <name evidence="1" type="ORF">LCGC14_0928080</name>
</gene>
<reference evidence="1" key="1">
    <citation type="journal article" date="2015" name="Nature">
        <title>Complex archaea that bridge the gap between prokaryotes and eukaryotes.</title>
        <authorList>
            <person name="Spang A."/>
            <person name="Saw J.H."/>
            <person name="Jorgensen S.L."/>
            <person name="Zaremba-Niedzwiedzka K."/>
            <person name="Martijn J."/>
            <person name="Lind A.E."/>
            <person name="van Eijk R."/>
            <person name="Schleper C."/>
            <person name="Guy L."/>
            <person name="Ettema T.J."/>
        </authorList>
    </citation>
    <scope>NUCLEOTIDE SEQUENCE</scope>
</reference>
<organism evidence="1">
    <name type="scientific">marine sediment metagenome</name>
    <dbReference type="NCBI Taxonomy" id="412755"/>
    <lineage>
        <taxon>unclassified sequences</taxon>
        <taxon>metagenomes</taxon>
        <taxon>ecological metagenomes</taxon>
    </lineage>
</organism>
<dbReference type="EMBL" id="LAZR01003173">
    <property type="protein sequence ID" value="KKN21177.1"/>
    <property type="molecule type" value="Genomic_DNA"/>
</dbReference>
<proteinExistence type="predicted"/>
<accession>A0A0F9P9P2</accession>
<dbReference type="AlphaFoldDB" id="A0A0F9P9P2"/>
<sequence length="125" mass="14769">MTFSVTMVASLLEMLVSRSKDRYIHPGSNSTFIFYHGEKKIKWRELYVSTISTHHQADAQQSIQPKFSICTRSHSFTTYSMRWRSTLMSRHESVPKQHPKPVLRSINYWRTLPNTIGYSFWRSIP</sequence>
<name>A0A0F9P9P2_9ZZZZ</name>
<comment type="caution">
    <text evidence="1">The sequence shown here is derived from an EMBL/GenBank/DDBJ whole genome shotgun (WGS) entry which is preliminary data.</text>
</comment>